<gene>
    <name evidence="1" type="ORF">Syun_024193</name>
</gene>
<name>A0AAP0FL41_9MAGN</name>
<proteinExistence type="predicted"/>
<dbReference type="EMBL" id="JBBNAF010000010">
    <property type="protein sequence ID" value="KAK9108182.1"/>
    <property type="molecule type" value="Genomic_DNA"/>
</dbReference>
<protein>
    <submittedName>
        <fullName evidence="1">Uncharacterized protein</fullName>
    </submittedName>
</protein>
<comment type="caution">
    <text evidence="1">The sequence shown here is derived from an EMBL/GenBank/DDBJ whole genome shotgun (WGS) entry which is preliminary data.</text>
</comment>
<organism evidence="1 2">
    <name type="scientific">Stephania yunnanensis</name>
    <dbReference type="NCBI Taxonomy" id="152371"/>
    <lineage>
        <taxon>Eukaryota</taxon>
        <taxon>Viridiplantae</taxon>
        <taxon>Streptophyta</taxon>
        <taxon>Embryophyta</taxon>
        <taxon>Tracheophyta</taxon>
        <taxon>Spermatophyta</taxon>
        <taxon>Magnoliopsida</taxon>
        <taxon>Ranunculales</taxon>
        <taxon>Menispermaceae</taxon>
        <taxon>Menispermoideae</taxon>
        <taxon>Cissampelideae</taxon>
        <taxon>Stephania</taxon>
    </lineage>
</organism>
<evidence type="ECO:0000313" key="1">
    <source>
        <dbReference type="EMBL" id="KAK9108182.1"/>
    </source>
</evidence>
<reference evidence="1 2" key="1">
    <citation type="submission" date="2024-01" db="EMBL/GenBank/DDBJ databases">
        <title>Genome assemblies of Stephania.</title>
        <authorList>
            <person name="Yang L."/>
        </authorList>
    </citation>
    <scope>NUCLEOTIDE SEQUENCE [LARGE SCALE GENOMIC DNA]</scope>
    <source>
        <strain evidence="1">YNDBR</strain>
        <tissue evidence="1">Leaf</tissue>
    </source>
</reference>
<keyword evidence="2" id="KW-1185">Reference proteome</keyword>
<dbReference type="Proteomes" id="UP001420932">
    <property type="component" value="Unassembled WGS sequence"/>
</dbReference>
<evidence type="ECO:0000313" key="2">
    <source>
        <dbReference type="Proteomes" id="UP001420932"/>
    </source>
</evidence>
<sequence>MGRWWMCSSAKDVERIRGFPVRAAAVVGADGDFMVGAAMGTRFVLAFSKASGKLYSNFAKTDDVAPHTRREWNGKPKKMLLPYKQLCSEKKGLENGSL</sequence>
<dbReference type="AlphaFoldDB" id="A0AAP0FL41"/>
<accession>A0AAP0FL41</accession>